<dbReference type="EMBL" id="JAUJLE010000067">
    <property type="protein sequence ID" value="KAK0991211.1"/>
    <property type="molecule type" value="Genomic_DNA"/>
</dbReference>
<feature type="signal peptide" evidence="1">
    <location>
        <begin position="1"/>
        <end position="18"/>
    </location>
</feature>
<proteinExistence type="predicted"/>
<organism evidence="2 3">
    <name type="scientific">Friedmanniomyces endolithicus</name>
    <dbReference type="NCBI Taxonomy" id="329885"/>
    <lineage>
        <taxon>Eukaryota</taxon>
        <taxon>Fungi</taxon>
        <taxon>Dikarya</taxon>
        <taxon>Ascomycota</taxon>
        <taxon>Pezizomycotina</taxon>
        <taxon>Dothideomycetes</taxon>
        <taxon>Dothideomycetidae</taxon>
        <taxon>Mycosphaerellales</taxon>
        <taxon>Teratosphaeriaceae</taxon>
        <taxon>Friedmanniomyces</taxon>
    </lineage>
</organism>
<protein>
    <submittedName>
        <fullName evidence="2">Uncharacterized protein</fullName>
    </submittedName>
</protein>
<comment type="caution">
    <text evidence="2">The sequence shown here is derived from an EMBL/GenBank/DDBJ whole genome shotgun (WGS) entry which is preliminary data.</text>
</comment>
<evidence type="ECO:0000256" key="1">
    <source>
        <dbReference type="SAM" id="SignalP"/>
    </source>
</evidence>
<name>A0AAN6KMF2_9PEZI</name>
<keyword evidence="1" id="KW-0732">Signal</keyword>
<keyword evidence="3" id="KW-1185">Reference proteome</keyword>
<evidence type="ECO:0000313" key="3">
    <source>
        <dbReference type="Proteomes" id="UP001175353"/>
    </source>
</evidence>
<accession>A0AAN6KMF2</accession>
<gene>
    <name evidence="2" type="ORF">LTR91_008626</name>
</gene>
<feature type="chain" id="PRO_5043014355" evidence="1">
    <location>
        <begin position="19"/>
        <end position="287"/>
    </location>
</feature>
<evidence type="ECO:0000313" key="2">
    <source>
        <dbReference type="EMBL" id="KAK0991211.1"/>
    </source>
</evidence>
<dbReference type="Proteomes" id="UP001175353">
    <property type="component" value="Unassembled WGS sequence"/>
</dbReference>
<reference evidence="2" key="1">
    <citation type="submission" date="2023-06" db="EMBL/GenBank/DDBJ databases">
        <title>Black Yeasts Isolated from many extreme environments.</title>
        <authorList>
            <person name="Coleine C."/>
            <person name="Stajich J.E."/>
            <person name="Selbmann L."/>
        </authorList>
    </citation>
    <scope>NUCLEOTIDE SEQUENCE</scope>
    <source>
        <strain evidence="2">CCFEE 5200</strain>
    </source>
</reference>
<sequence>MLCTTLRRRASFSSVVLALTTTAGLSLRESRLETHDIAIPLGAILDPTTGIATTTQHLRYLLLAPSSVDQRQIGVTLNRIQHFASLTGGQDLAIVFLLQPPPATTIIPAKQLLDDASNCSKSSSDGMYAYTSLQAALTDRSDIPYIPILPLATLSTLPDLLKRDASSRARSPPKAISKLPRSLNLLRLCTANPPMPQQTAYMLSDLFPNLRDLAMACTNISSAPGSSSPSARAAASLLSSQDTEMFGMSTQASYAGGYGKLKRLRDLVGEQQCMDVVDFWREEWTAD</sequence>
<dbReference type="AlphaFoldDB" id="A0AAN6KMF2"/>